<dbReference type="Proteomes" id="UP001177140">
    <property type="component" value="Unassembled WGS sequence"/>
</dbReference>
<comment type="caution">
    <text evidence="2">The sequence shown here is derived from an EMBL/GenBank/DDBJ whole genome shotgun (WGS) entry which is preliminary data.</text>
</comment>
<evidence type="ECO:0000313" key="2">
    <source>
        <dbReference type="EMBL" id="MCL7044653.1"/>
    </source>
</evidence>
<name>A0AA42AY84_PAPNU</name>
<evidence type="ECO:0000256" key="1">
    <source>
        <dbReference type="SAM" id="SignalP"/>
    </source>
</evidence>
<feature type="chain" id="PRO_5041287479" evidence="1">
    <location>
        <begin position="28"/>
        <end position="170"/>
    </location>
</feature>
<reference evidence="2" key="1">
    <citation type="submission" date="2022-03" db="EMBL/GenBank/DDBJ databases">
        <title>A functionally conserved STORR gene fusion in Papaver species that diverged 16.8 million years ago.</title>
        <authorList>
            <person name="Catania T."/>
        </authorList>
    </citation>
    <scope>NUCLEOTIDE SEQUENCE</scope>
    <source>
        <strain evidence="2">S-191538</strain>
    </source>
</reference>
<keyword evidence="1" id="KW-0732">Signal</keyword>
<proteinExistence type="predicted"/>
<organism evidence="2 3">
    <name type="scientific">Papaver nudicaule</name>
    <name type="common">Iceland poppy</name>
    <dbReference type="NCBI Taxonomy" id="74823"/>
    <lineage>
        <taxon>Eukaryota</taxon>
        <taxon>Viridiplantae</taxon>
        <taxon>Streptophyta</taxon>
        <taxon>Embryophyta</taxon>
        <taxon>Tracheophyta</taxon>
        <taxon>Spermatophyta</taxon>
        <taxon>Magnoliopsida</taxon>
        <taxon>Ranunculales</taxon>
        <taxon>Papaveraceae</taxon>
        <taxon>Papaveroideae</taxon>
        <taxon>Papaver</taxon>
    </lineage>
</organism>
<protein>
    <submittedName>
        <fullName evidence="2">Uncharacterized protein</fullName>
    </submittedName>
</protein>
<dbReference type="InterPro" id="IPR036758">
    <property type="entry name" value="At5g01610-like"/>
</dbReference>
<dbReference type="Pfam" id="PF04398">
    <property type="entry name" value="DUF538"/>
    <property type="match status" value="1"/>
</dbReference>
<dbReference type="SUPFAM" id="SSF141562">
    <property type="entry name" value="At5g01610-like"/>
    <property type="match status" value="1"/>
</dbReference>
<dbReference type="Gene3D" id="2.30.240.10">
    <property type="entry name" value="At5g01610-like"/>
    <property type="match status" value="1"/>
</dbReference>
<sequence>MSSTSQTVLCMILLCLTSFFITPLTAAVNFEDDSEQSAYEVIQGYGFPVGLLPVGVKAYELDKNSGKFAVHLGGGGGACSFPIFGYEIKYEPTFTGVISNGKLTNLKGISVKVLSFYWVSIIEVVKRDDLQFSVGIVSVSFPVENFHQSPKCGCGLNCRPMVNPLAVSSS</sequence>
<gene>
    <name evidence="2" type="ORF">MKW94_019067</name>
</gene>
<feature type="signal peptide" evidence="1">
    <location>
        <begin position="1"/>
        <end position="27"/>
    </location>
</feature>
<accession>A0AA42AY84</accession>
<keyword evidence="3" id="KW-1185">Reference proteome</keyword>
<evidence type="ECO:0000313" key="3">
    <source>
        <dbReference type="Proteomes" id="UP001177140"/>
    </source>
</evidence>
<dbReference type="AlphaFoldDB" id="A0AA42AY84"/>
<dbReference type="InterPro" id="IPR007493">
    <property type="entry name" value="DUF538"/>
</dbReference>
<dbReference type="PANTHER" id="PTHR31676:SF76">
    <property type="entry name" value="OS05G0362300 PROTEIN"/>
    <property type="match status" value="1"/>
</dbReference>
<dbReference type="PANTHER" id="PTHR31676">
    <property type="entry name" value="T31J12.3 PROTEIN-RELATED"/>
    <property type="match status" value="1"/>
</dbReference>
<dbReference type="EMBL" id="JAJJMA010260408">
    <property type="protein sequence ID" value="MCL7044653.1"/>
    <property type="molecule type" value="Genomic_DNA"/>
</dbReference>